<feature type="transmembrane region" description="Helical" evidence="1">
    <location>
        <begin position="324"/>
        <end position="343"/>
    </location>
</feature>
<sequence length="376" mass="41161">MGGKVPGGFRIGERVYLTAFEQSSDKEETPDRFMVTGWGEEGVRVRLDGGSEVNCGVASLNREGPPPRFPGGFLYGEQLYYTGPSLETWLPSAHWDGGDGVHKTAPPLSLSMQFEGNRDRISCTLARLSEEEWGAGFMAWFCRFYIPKLDEPKLQIPDVHGEGNGRGPGDHSSPNPADQCFAMTLLPITGDGVLPQATNSPYSACSASQTPCNHWRWIAPPGDQFTMRWFLDHAVVDALLDDPQSPLERDAAIFDLKMLLMARGLADYHYQATALFHVHRAWRTTPYHGVGGWLGAYTTIVAGEGSRLAGDVATPGSGAYYRQILVGSVAAWFGCYLLLYLIVRRRSALPGAAAFRVTTNLPRDSDVFTVDITPLG</sequence>
<evidence type="ECO:0000313" key="2">
    <source>
        <dbReference type="EnsemblProtists" id="EOD21328"/>
    </source>
</evidence>
<keyword evidence="1" id="KW-0812">Transmembrane</keyword>
<evidence type="ECO:0000313" key="3">
    <source>
        <dbReference type="Proteomes" id="UP000013827"/>
    </source>
</evidence>
<dbReference type="Proteomes" id="UP000013827">
    <property type="component" value="Unassembled WGS sequence"/>
</dbReference>
<protein>
    <recommendedName>
        <fullName evidence="4">DOMON domain-containing protein</fullName>
    </recommendedName>
</protein>
<keyword evidence="1" id="KW-0472">Membrane</keyword>
<organism evidence="2 3">
    <name type="scientific">Emiliania huxleyi (strain CCMP1516)</name>
    <dbReference type="NCBI Taxonomy" id="280463"/>
    <lineage>
        <taxon>Eukaryota</taxon>
        <taxon>Haptista</taxon>
        <taxon>Haptophyta</taxon>
        <taxon>Prymnesiophyceae</taxon>
        <taxon>Isochrysidales</taxon>
        <taxon>Noelaerhabdaceae</taxon>
        <taxon>Emiliania</taxon>
    </lineage>
</organism>
<evidence type="ECO:0000256" key="1">
    <source>
        <dbReference type="SAM" id="Phobius"/>
    </source>
</evidence>
<dbReference type="HOGENOM" id="CLU_736581_0_0_1"/>
<proteinExistence type="predicted"/>
<dbReference type="GeneID" id="17266874"/>
<dbReference type="EnsemblProtists" id="EOD21328">
    <property type="protein sequence ID" value="EOD21328"/>
    <property type="gene ID" value="EMIHUDRAFT_241379"/>
</dbReference>
<name>A0A0D3JCU3_EMIH1</name>
<dbReference type="KEGG" id="ehx:EMIHUDRAFT_241379"/>
<keyword evidence="3" id="KW-1185">Reference proteome</keyword>
<dbReference type="PaxDb" id="2903-EOD21328"/>
<keyword evidence="1" id="KW-1133">Transmembrane helix</keyword>
<dbReference type="RefSeq" id="XP_005773757.1">
    <property type="nucleotide sequence ID" value="XM_005773700.1"/>
</dbReference>
<accession>A0A0D3JCU3</accession>
<evidence type="ECO:0008006" key="4">
    <source>
        <dbReference type="Google" id="ProtNLM"/>
    </source>
</evidence>
<reference evidence="3" key="1">
    <citation type="journal article" date="2013" name="Nature">
        <title>Pan genome of the phytoplankton Emiliania underpins its global distribution.</title>
        <authorList>
            <person name="Read B.A."/>
            <person name="Kegel J."/>
            <person name="Klute M.J."/>
            <person name="Kuo A."/>
            <person name="Lefebvre S.C."/>
            <person name="Maumus F."/>
            <person name="Mayer C."/>
            <person name="Miller J."/>
            <person name="Monier A."/>
            <person name="Salamov A."/>
            <person name="Young J."/>
            <person name="Aguilar M."/>
            <person name="Claverie J.M."/>
            <person name="Frickenhaus S."/>
            <person name="Gonzalez K."/>
            <person name="Herman E.K."/>
            <person name="Lin Y.C."/>
            <person name="Napier J."/>
            <person name="Ogata H."/>
            <person name="Sarno A.F."/>
            <person name="Shmutz J."/>
            <person name="Schroeder D."/>
            <person name="de Vargas C."/>
            <person name="Verret F."/>
            <person name="von Dassow P."/>
            <person name="Valentin K."/>
            <person name="Van de Peer Y."/>
            <person name="Wheeler G."/>
            <person name="Dacks J.B."/>
            <person name="Delwiche C.F."/>
            <person name="Dyhrman S.T."/>
            <person name="Glockner G."/>
            <person name="John U."/>
            <person name="Richards T."/>
            <person name="Worden A.Z."/>
            <person name="Zhang X."/>
            <person name="Grigoriev I.V."/>
            <person name="Allen A.E."/>
            <person name="Bidle K."/>
            <person name="Borodovsky M."/>
            <person name="Bowler C."/>
            <person name="Brownlee C."/>
            <person name="Cock J.M."/>
            <person name="Elias M."/>
            <person name="Gladyshev V.N."/>
            <person name="Groth M."/>
            <person name="Guda C."/>
            <person name="Hadaegh A."/>
            <person name="Iglesias-Rodriguez M.D."/>
            <person name="Jenkins J."/>
            <person name="Jones B.M."/>
            <person name="Lawson T."/>
            <person name="Leese F."/>
            <person name="Lindquist E."/>
            <person name="Lobanov A."/>
            <person name="Lomsadze A."/>
            <person name="Malik S.B."/>
            <person name="Marsh M.E."/>
            <person name="Mackinder L."/>
            <person name="Mock T."/>
            <person name="Mueller-Roeber B."/>
            <person name="Pagarete A."/>
            <person name="Parker M."/>
            <person name="Probert I."/>
            <person name="Quesneville H."/>
            <person name="Raines C."/>
            <person name="Rensing S.A."/>
            <person name="Riano-Pachon D.M."/>
            <person name="Richier S."/>
            <person name="Rokitta S."/>
            <person name="Shiraiwa Y."/>
            <person name="Soanes D.M."/>
            <person name="van der Giezen M."/>
            <person name="Wahlund T.M."/>
            <person name="Williams B."/>
            <person name="Wilson W."/>
            <person name="Wolfe G."/>
            <person name="Wurch L.L."/>
        </authorList>
    </citation>
    <scope>NUCLEOTIDE SEQUENCE</scope>
</reference>
<dbReference type="AlphaFoldDB" id="A0A0D3JCU3"/>
<reference evidence="2" key="2">
    <citation type="submission" date="2024-10" db="UniProtKB">
        <authorList>
            <consortium name="EnsemblProtists"/>
        </authorList>
    </citation>
    <scope>IDENTIFICATION</scope>
</reference>